<comment type="caution">
    <text evidence="2">The sequence shown here is derived from an EMBL/GenBank/DDBJ whole genome shotgun (WGS) entry which is preliminary data.</text>
</comment>
<evidence type="ECO:0000313" key="2">
    <source>
        <dbReference type="EMBL" id="KAI0511590.1"/>
    </source>
</evidence>
<evidence type="ECO:0000256" key="1">
    <source>
        <dbReference type="SAM" id="MobiDB-lite"/>
    </source>
</evidence>
<organism evidence="2 3">
    <name type="scientific">Dendrobium nobile</name>
    <name type="common">Orchid</name>
    <dbReference type="NCBI Taxonomy" id="94219"/>
    <lineage>
        <taxon>Eukaryota</taxon>
        <taxon>Viridiplantae</taxon>
        <taxon>Streptophyta</taxon>
        <taxon>Embryophyta</taxon>
        <taxon>Tracheophyta</taxon>
        <taxon>Spermatophyta</taxon>
        <taxon>Magnoliopsida</taxon>
        <taxon>Liliopsida</taxon>
        <taxon>Asparagales</taxon>
        <taxon>Orchidaceae</taxon>
        <taxon>Epidendroideae</taxon>
        <taxon>Malaxideae</taxon>
        <taxon>Dendrobiinae</taxon>
        <taxon>Dendrobium</taxon>
    </lineage>
</organism>
<dbReference type="Proteomes" id="UP000829196">
    <property type="component" value="Unassembled WGS sequence"/>
</dbReference>
<dbReference type="SMR" id="A0A8T3BH33"/>
<gene>
    <name evidence="2" type="ORF">KFK09_012220</name>
</gene>
<reference evidence="2" key="1">
    <citation type="journal article" date="2022" name="Front. Genet.">
        <title>Chromosome-Scale Assembly of the Dendrobium nobile Genome Provides Insights Into the Molecular Mechanism of the Biosynthesis of the Medicinal Active Ingredient of Dendrobium.</title>
        <authorList>
            <person name="Xu Q."/>
            <person name="Niu S.-C."/>
            <person name="Li K.-L."/>
            <person name="Zheng P.-J."/>
            <person name="Zhang X.-J."/>
            <person name="Jia Y."/>
            <person name="Liu Y."/>
            <person name="Niu Y.-X."/>
            <person name="Yu L.-H."/>
            <person name="Chen D.-F."/>
            <person name="Zhang G.-Q."/>
        </authorList>
    </citation>
    <scope>NUCLEOTIDE SEQUENCE</scope>
    <source>
        <tissue evidence="2">Leaf</tissue>
    </source>
</reference>
<dbReference type="EMBL" id="JAGYWB010000009">
    <property type="protein sequence ID" value="KAI0511590.1"/>
    <property type="molecule type" value="Genomic_DNA"/>
</dbReference>
<dbReference type="PANTHER" id="PTHR33511">
    <property type="entry name" value="OS06G0632400 PROTEIN"/>
    <property type="match status" value="1"/>
</dbReference>
<feature type="region of interest" description="Disordered" evidence="1">
    <location>
        <begin position="38"/>
        <end position="65"/>
    </location>
</feature>
<keyword evidence="3" id="KW-1185">Reference proteome</keyword>
<name>A0A8T3BH33_DENNO</name>
<accession>A0A8T3BH33</accession>
<proteinExistence type="predicted"/>
<protein>
    <submittedName>
        <fullName evidence="2">Uncharacterized protein</fullName>
    </submittedName>
</protein>
<evidence type="ECO:0000313" key="3">
    <source>
        <dbReference type="Proteomes" id="UP000829196"/>
    </source>
</evidence>
<sequence length="91" mass="10753">MDNYTEALSEWLRTTKKMAVKTILSFFCIKKRSRFLQEEAEASQSHPSKIRPSDEDRPNWYAEPDIDKKAKDYIMKVRQKMDESGNSDQFS</sequence>
<dbReference type="AlphaFoldDB" id="A0A8T3BH33"/>
<dbReference type="OrthoDB" id="654716at2759"/>